<evidence type="ECO:0000259" key="2">
    <source>
        <dbReference type="Pfam" id="PF07985"/>
    </source>
</evidence>
<comment type="caution">
    <text evidence="3">The sequence shown here is derived from an EMBL/GenBank/DDBJ whole genome shotgun (WGS) entry which is preliminary data.</text>
</comment>
<dbReference type="AlphaFoldDB" id="A0A8H6F7W1"/>
<dbReference type="GeneID" id="59334219"/>
<keyword evidence="4" id="KW-1185">Reference proteome</keyword>
<name>A0A8H6F7W1_9LECA</name>
<dbReference type="PANTHER" id="PTHR42080:SF1">
    <property type="entry name" value="SRR1-LIKE DOMAIN-CONTAINING PROTEIN"/>
    <property type="match status" value="1"/>
</dbReference>
<dbReference type="PANTHER" id="PTHR42080">
    <property type="entry name" value="SRR1 DOMAIN-CONTAINING PROTEIN"/>
    <property type="match status" value="1"/>
</dbReference>
<dbReference type="RefSeq" id="XP_037147900.1">
    <property type="nucleotide sequence ID" value="XM_037296719.1"/>
</dbReference>
<sequence length="327" mass="36509">MASLESQPDSHADRSESPSASARPSPSLDGSTSITEGMRPLSLARFHTSRPAAVWEPAPGTSIDTLLAKHERFTEAWKASEAYRELHEFFTDVLLKINTFQIKSCMCLCLGSITAGRPCLEDFDVPCTNSLSQLVAFESWVELLKSKHPIEQMYMQDPGFNDLDIEFLELRGFKVIESPASDDCMTPDTFLFTPGGEQDPVVAAIDAAHPALYIGNDLRDHPYITVNPSIFLGGYSPTFQEQLMNSLPAAEPLVRQALLPFMNKRILKPMPTSDLATWLEGEIMYYKPASDSELVPVAFNKSDEELYDDEQAEAYWREQRSHGFATD</sequence>
<dbReference type="InterPro" id="IPR012942">
    <property type="entry name" value="SRR1-like"/>
</dbReference>
<proteinExistence type="predicted"/>
<reference evidence="3 4" key="1">
    <citation type="journal article" date="2020" name="Genomics">
        <title>Complete, high-quality genomes from long-read metagenomic sequencing of two wolf lichen thalli reveals enigmatic genome architecture.</title>
        <authorList>
            <person name="McKenzie S.K."/>
            <person name="Walston R.F."/>
            <person name="Allen J.L."/>
        </authorList>
    </citation>
    <scope>NUCLEOTIDE SEQUENCE [LARGE SCALE GENOMIC DNA]</scope>
    <source>
        <strain evidence="3">WasteWater1</strain>
    </source>
</reference>
<evidence type="ECO:0000313" key="4">
    <source>
        <dbReference type="Proteomes" id="UP000593566"/>
    </source>
</evidence>
<dbReference type="EMBL" id="JACCJB010000022">
    <property type="protein sequence ID" value="KAF6218465.1"/>
    <property type="molecule type" value="Genomic_DNA"/>
</dbReference>
<gene>
    <name evidence="3" type="ORF">HO133_005814</name>
</gene>
<feature type="compositionally biased region" description="Low complexity" evidence="1">
    <location>
        <begin position="17"/>
        <end position="27"/>
    </location>
</feature>
<dbReference type="Proteomes" id="UP000593566">
    <property type="component" value="Unassembled WGS sequence"/>
</dbReference>
<dbReference type="Pfam" id="PF07985">
    <property type="entry name" value="SRR1"/>
    <property type="match status" value="1"/>
</dbReference>
<protein>
    <recommendedName>
        <fullName evidence="2">SRR1-like domain-containing protein</fullName>
    </recommendedName>
</protein>
<organism evidence="3 4">
    <name type="scientific">Letharia lupina</name>
    <dbReference type="NCBI Taxonomy" id="560253"/>
    <lineage>
        <taxon>Eukaryota</taxon>
        <taxon>Fungi</taxon>
        <taxon>Dikarya</taxon>
        <taxon>Ascomycota</taxon>
        <taxon>Pezizomycotina</taxon>
        <taxon>Lecanoromycetes</taxon>
        <taxon>OSLEUM clade</taxon>
        <taxon>Lecanoromycetidae</taxon>
        <taxon>Lecanorales</taxon>
        <taxon>Lecanorineae</taxon>
        <taxon>Parmeliaceae</taxon>
        <taxon>Letharia</taxon>
    </lineage>
</organism>
<feature type="domain" description="SRR1-like" evidence="2">
    <location>
        <begin position="98"/>
        <end position="221"/>
    </location>
</feature>
<feature type="region of interest" description="Disordered" evidence="1">
    <location>
        <begin position="1"/>
        <end position="34"/>
    </location>
</feature>
<evidence type="ECO:0000313" key="3">
    <source>
        <dbReference type="EMBL" id="KAF6218465.1"/>
    </source>
</evidence>
<evidence type="ECO:0000256" key="1">
    <source>
        <dbReference type="SAM" id="MobiDB-lite"/>
    </source>
</evidence>
<accession>A0A8H6F7W1</accession>